<organism evidence="2 3">
    <name type="scientific">Galdieria partita</name>
    <dbReference type="NCBI Taxonomy" id="83374"/>
    <lineage>
        <taxon>Eukaryota</taxon>
        <taxon>Rhodophyta</taxon>
        <taxon>Bangiophyceae</taxon>
        <taxon>Galdieriales</taxon>
        <taxon>Galdieriaceae</taxon>
        <taxon>Galdieria</taxon>
    </lineage>
</organism>
<sequence length="274" mass="32186">MLLFIFEFNKWRTRIALKPCRIVSTRKKLFTFCRLNRGDFALVRLPESNVQLVRDIQESCKSAICDGLKLLEVQFPPLKNIGTAALNQVLDANRTFAKSVVQRFPHVSGNGTTFVVFPDDAESKLAREDRDFRTLDSVFITSLWQRDINLQDASLVIILNPGFQVQEWFQVERFCNDQVPVILFNADLDKLRGGYYPRFLYPKLHATKDKFLIKFEPVYYVRFFVNGALIRRYPNPWQIAYEEEGCLYCIMERNERPDFQTVRSSLDQFRRLSE</sequence>
<dbReference type="InterPro" id="IPR044687">
    <property type="entry name" value="LPA3"/>
</dbReference>
<dbReference type="Proteomes" id="UP001061958">
    <property type="component" value="Unassembled WGS sequence"/>
</dbReference>
<comment type="caution">
    <text evidence="2">The sequence shown here is derived from an EMBL/GenBank/DDBJ whole genome shotgun (WGS) entry which is preliminary data.</text>
</comment>
<evidence type="ECO:0000313" key="3">
    <source>
        <dbReference type="Proteomes" id="UP001061958"/>
    </source>
</evidence>
<keyword evidence="3" id="KW-1185">Reference proteome</keyword>
<name>A0A9C7PSK4_9RHOD</name>
<dbReference type="OrthoDB" id="199922at2759"/>
<reference evidence="2" key="1">
    <citation type="journal article" date="2022" name="Proc. Natl. Acad. Sci. U.S.A.">
        <title>Life cycle and functional genomics of the unicellular red alga Galdieria for elucidating algal and plant evolution and industrial use.</title>
        <authorList>
            <person name="Hirooka S."/>
            <person name="Itabashi T."/>
            <person name="Ichinose T.M."/>
            <person name="Onuma R."/>
            <person name="Fujiwara T."/>
            <person name="Yamashita S."/>
            <person name="Jong L.W."/>
            <person name="Tomita R."/>
            <person name="Iwane A.H."/>
            <person name="Miyagishima S.Y."/>
        </authorList>
    </citation>
    <scope>NUCLEOTIDE SEQUENCE</scope>
    <source>
        <strain evidence="2">NBRC 102759</strain>
    </source>
</reference>
<proteinExistence type="predicted"/>
<dbReference type="InterPro" id="IPR018962">
    <property type="entry name" value="DUF1995"/>
</dbReference>
<reference evidence="2" key="2">
    <citation type="submission" date="2022-01" db="EMBL/GenBank/DDBJ databases">
        <authorList>
            <person name="Hirooka S."/>
            <person name="Miyagishima S.Y."/>
        </authorList>
    </citation>
    <scope>NUCLEOTIDE SEQUENCE</scope>
    <source>
        <strain evidence="2">NBRC 102759</strain>
    </source>
</reference>
<protein>
    <recommendedName>
        <fullName evidence="1">DUF1995 domain-containing protein</fullName>
    </recommendedName>
</protein>
<feature type="domain" description="DUF1995" evidence="1">
    <location>
        <begin position="46"/>
        <end position="262"/>
    </location>
</feature>
<dbReference type="PANTHER" id="PTHR34051">
    <property type="entry name" value="PROTEIN LOW PSII ACCUMULATION 3, CHLOROPLASTIC"/>
    <property type="match status" value="1"/>
</dbReference>
<dbReference type="EMBL" id="BQMJ01000010">
    <property type="protein sequence ID" value="GJQ09681.1"/>
    <property type="molecule type" value="Genomic_DNA"/>
</dbReference>
<gene>
    <name evidence="2" type="ORF">GpartN1_g1472.t1</name>
</gene>
<dbReference type="Pfam" id="PF09353">
    <property type="entry name" value="DUF1995"/>
    <property type="match status" value="1"/>
</dbReference>
<evidence type="ECO:0000259" key="1">
    <source>
        <dbReference type="Pfam" id="PF09353"/>
    </source>
</evidence>
<dbReference type="PANTHER" id="PTHR34051:SF2">
    <property type="entry name" value="PROTEIN LPA3"/>
    <property type="match status" value="1"/>
</dbReference>
<evidence type="ECO:0000313" key="2">
    <source>
        <dbReference type="EMBL" id="GJQ09681.1"/>
    </source>
</evidence>
<accession>A0A9C7PSK4</accession>
<dbReference type="AlphaFoldDB" id="A0A9C7PSK4"/>